<evidence type="ECO:0000256" key="6">
    <source>
        <dbReference type="ARBA" id="ARBA00047846"/>
    </source>
</evidence>
<dbReference type="PROSITE" id="PS51733">
    <property type="entry name" value="BPL_LPL_CATALYTIC"/>
    <property type="match status" value="1"/>
</dbReference>
<keyword evidence="1 8" id="KW-0436">Ligase</keyword>
<dbReference type="Proteomes" id="UP000006746">
    <property type="component" value="Unassembled WGS sequence"/>
</dbReference>
<accession>K2J404</accession>
<evidence type="ECO:0000313" key="8">
    <source>
        <dbReference type="EMBL" id="EKE77716.1"/>
    </source>
</evidence>
<organism evidence="8 9">
    <name type="scientific">Oceanibaculum indicum P24</name>
    <dbReference type="NCBI Taxonomy" id="1207063"/>
    <lineage>
        <taxon>Bacteria</taxon>
        <taxon>Pseudomonadati</taxon>
        <taxon>Pseudomonadota</taxon>
        <taxon>Alphaproteobacteria</taxon>
        <taxon>Rhodospirillales</taxon>
        <taxon>Oceanibaculaceae</taxon>
        <taxon>Oceanibaculum</taxon>
    </lineage>
</organism>
<evidence type="ECO:0000256" key="4">
    <source>
        <dbReference type="ARBA" id="ARBA00023267"/>
    </source>
</evidence>
<reference evidence="8 9" key="1">
    <citation type="journal article" date="2012" name="J. Bacteriol.">
        <title>Genome Sequence of Oceanibaculum indicum Type Strain P24.</title>
        <authorList>
            <person name="Lai Q."/>
            <person name="Shao Z."/>
        </authorList>
    </citation>
    <scope>NUCLEOTIDE SEQUENCE [LARGE SCALE GENOMIC DNA]</scope>
    <source>
        <strain evidence="8 9">P24</strain>
    </source>
</reference>
<evidence type="ECO:0000256" key="1">
    <source>
        <dbReference type="ARBA" id="ARBA00022598"/>
    </source>
</evidence>
<dbReference type="eggNOG" id="COG0340">
    <property type="taxonomic scope" value="Bacteria"/>
</dbReference>
<comment type="catalytic activity">
    <reaction evidence="6">
        <text>biotin + L-lysyl-[protein] + ATP = N(6)-biotinyl-L-lysyl-[protein] + AMP + diphosphate + H(+)</text>
        <dbReference type="Rhea" id="RHEA:11756"/>
        <dbReference type="Rhea" id="RHEA-COMP:9752"/>
        <dbReference type="Rhea" id="RHEA-COMP:10505"/>
        <dbReference type="ChEBI" id="CHEBI:15378"/>
        <dbReference type="ChEBI" id="CHEBI:29969"/>
        <dbReference type="ChEBI" id="CHEBI:30616"/>
        <dbReference type="ChEBI" id="CHEBI:33019"/>
        <dbReference type="ChEBI" id="CHEBI:57586"/>
        <dbReference type="ChEBI" id="CHEBI:83144"/>
        <dbReference type="ChEBI" id="CHEBI:456215"/>
        <dbReference type="EC" id="6.3.4.15"/>
    </reaction>
</comment>
<keyword evidence="2" id="KW-0547">Nucleotide-binding</keyword>
<evidence type="ECO:0000256" key="2">
    <source>
        <dbReference type="ARBA" id="ARBA00022741"/>
    </source>
</evidence>
<dbReference type="Pfam" id="PF02237">
    <property type="entry name" value="BPL_C"/>
    <property type="match status" value="1"/>
</dbReference>
<dbReference type="RefSeq" id="WP_008943633.1">
    <property type="nucleotide sequence ID" value="NZ_AMRL01000004.1"/>
</dbReference>
<dbReference type="STRING" id="1207063.P24_05089"/>
<dbReference type="Pfam" id="PF03099">
    <property type="entry name" value="BPL_LplA_LipB"/>
    <property type="match status" value="1"/>
</dbReference>
<dbReference type="GO" id="GO:0004077">
    <property type="term" value="F:biotin--[biotin carboxyl-carrier protein] ligase activity"/>
    <property type="evidence" value="ECO:0007669"/>
    <property type="project" value="UniProtKB-EC"/>
</dbReference>
<dbReference type="InterPro" id="IPR004408">
    <property type="entry name" value="Biotin_CoA_COase_ligase"/>
</dbReference>
<dbReference type="EC" id="6.3.4.15" evidence="5"/>
<comment type="caution">
    <text evidence="8">The sequence shown here is derived from an EMBL/GenBank/DDBJ whole genome shotgun (WGS) entry which is preliminary data.</text>
</comment>
<evidence type="ECO:0000256" key="5">
    <source>
        <dbReference type="ARBA" id="ARBA00024227"/>
    </source>
</evidence>
<dbReference type="SUPFAM" id="SSF50037">
    <property type="entry name" value="C-terminal domain of transcriptional repressors"/>
    <property type="match status" value="1"/>
</dbReference>
<dbReference type="AlphaFoldDB" id="K2J404"/>
<feature type="domain" description="BPL/LPL catalytic" evidence="7">
    <location>
        <begin position="1"/>
        <end position="183"/>
    </location>
</feature>
<evidence type="ECO:0000256" key="3">
    <source>
        <dbReference type="ARBA" id="ARBA00022840"/>
    </source>
</evidence>
<evidence type="ECO:0000259" key="7">
    <source>
        <dbReference type="PROSITE" id="PS51733"/>
    </source>
</evidence>
<dbReference type="InterPro" id="IPR004143">
    <property type="entry name" value="BPL_LPL_catalytic"/>
</dbReference>
<proteinExistence type="predicted"/>
<dbReference type="PATRIC" id="fig|1207063.3.peg.1031"/>
<keyword evidence="9" id="KW-1185">Reference proteome</keyword>
<dbReference type="PANTHER" id="PTHR12835">
    <property type="entry name" value="BIOTIN PROTEIN LIGASE"/>
    <property type="match status" value="1"/>
</dbReference>
<dbReference type="InterPro" id="IPR045864">
    <property type="entry name" value="aa-tRNA-synth_II/BPL/LPL"/>
</dbReference>
<keyword evidence="4" id="KW-0092">Biotin</keyword>
<dbReference type="Gene3D" id="2.30.30.100">
    <property type="match status" value="1"/>
</dbReference>
<gene>
    <name evidence="8" type="ORF">P24_05089</name>
</gene>
<evidence type="ECO:0000313" key="9">
    <source>
        <dbReference type="Proteomes" id="UP000006746"/>
    </source>
</evidence>
<dbReference type="GO" id="GO:0005737">
    <property type="term" value="C:cytoplasm"/>
    <property type="evidence" value="ECO:0007669"/>
    <property type="project" value="TreeGrafter"/>
</dbReference>
<dbReference type="GO" id="GO:0005524">
    <property type="term" value="F:ATP binding"/>
    <property type="evidence" value="ECO:0007669"/>
    <property type="project" value="UniProtKB-KW"/>
</dbReference>
<protein>
    <recommendedName>
        <fullName evidence="5">biotin--[biotin carboxyl-carrier protein] ligase</fullName>
        <ecNumber evidence="5">6.3.4.15</ecNumber>
    </recommendedName>
</protein>
<dbReference type="NCBIfam" id="TIGR00121">
    <property type="entry name" value="birA_ligase"/>
    <property type="match status" value="1"/>
</dbReference>
<name>K2J404_9PROT</name>
<dbReference type="SUPFAM" id="SSF55681">
    <property type="entry name" value="Class II aaRS and biotin synthetases"/>
    <property type="match status" value="1"/>
</dbReference>
<dbReference type="PANTHER" id="PTHR12835:SF5">
    <property type="entry name" value="BIOTIN--PROTEIN LIGASE"/>
    <property type="match status" value="1"/>
</dbReference>
<dbReference type="Gene3D" id="3.30.930.10">
    <property type="entry name" value="Bira Bifunctional Protein, Domain 2"/>
    <property type="match status" value="1"/>
</dbReference>
<dbReference type="CDD" id="cd16442">
    <property type="entry name" value="BPL"/>
    <property type="match status" value="1"/>
</dbReference>
<sequence>MIEAGPRFEVVALGSVGSTNDEAHALARQGAADRTAVTAEEQLGGRGRRGRAWASPPGNLYLSAILRPSCPAGQAAQLSFIAALAVRDLVRRFLPDSVPVAVKWPNDVLVDGLKISGILLETGPVSGGDVEYVILGMGINLAHYPTDSERPATSLAAQGADPGVLAARDTLLQALGHWDSQWRTQGFPAIREAWLRDAIGLGAPIQVRLPDSTLEGVFADLDGDGALLLQQPDGRRRITAGDVFLAR</sequence>
<keyword evidence="3" id="KW-0067">ATP-binding</keyword>
<dbReference type="InterPro" id="IPR008988">
    <property type="entry name" value="Transcriptional_repressor_C"/>
</dbReference>
<dbReference type="EMBL" id="AMRL01000004">
    <property type="protein sequence ID" value="EKE77716.1"/>
    <property type="molecule type" value="Genomic_DNA"/>
</dbReference>
<dbReference type="InterPro" id="IPR003142">
    <property type="entry name" value="BPL_C"/>
</dbReference>